<evidence type="ECO:0000313" key="1">
    <source>
        <dbReference type="EMBL" id="GAA1695173.1"/>
    </source>
</evidence>
<dbReference type="RefSeq" id="WP_344070128.1">
    <property type="nucleotide sequence ID" value="NZ_BAAAPL010000001.1"/>
</dbReference>
<evidence type="ECO:0000313" key="2">
    <source>
        <dbReference type="Proteomes" id="UP001501690"/>
    </source>
</evidence>
<organism evidence="1 2">
    <name type="scientific">Microbacterium sediminicola</name>
    <dbReference type="NCBI Taxonomy" id="415210"/>
    <lineage>
        <taxon>Bacteria</taxon>
        <taxon>Bacillati</taxon>
        <taxon>Actinomycetota</taxon>
        <taxon>Actinomycetes</taxon>
        <taxon>Micrococcales</taxon>
        <taxon>Microbacteriaceae</taxon>
        <taxon>Microbacterium</taxon>
    </lineage>
</organism>
<name>A0ABP4TYC2_9MICO</name>
<reference evidence="2" key="1">
    <citation type="journal article" date="2019" name="Int. J. Syst. Evol. Microbiol.">
        <title>The Global Catalogue of Microorganisms (GCM) 10K type strain sequencing project: providing services to taxonomists for standard genome sequencing and annotation.</title>
        <authorList>
            <consortium name="The Broad Institute Genomics Platform"/>
            <consortium name="The Broad Institute Genome Sequencing Center for Infectious Disease"/>
            <person name="Wu L."/>
            <person name="Ma J."/>
        </authorList>
    </citation>
    <scope>NUCLEOTIDE SEQUENCE [LARGE SCALE GENOMIC DNA]</scope>
    <source>
        <strain evidence="2">JCM 15577</strain>
    </source>
</reference>
<proteinExistence type="predicted"/>
<evidence type="ECO:0008006" key="3">
    <source>
        <dbReference type="Google" id="ProtNLM"/>
    </source>
</evidence>
<accession>A0ABP4TYC2</accession>
<sequence length="257" mass="26948">MLTEIDERVHASVNLHAVFGALPRLVELVPAARALTESLDRPVALTFVAAGVGRMTLGFTSGAVIEGATTDAGNVRLLFRSPAHLNAVIAGTAQPIPFAGPRGLKFLTGVFAPMADLLGRYLQPSAADLEDPVFVEAHNLLSLHVAATAITVIANEDHAGKFSAAQMADGDLDIAVGDDLSYRIRVADHRLSLVPASAQPARAVFSFADLATAGDVLGGRESALACVCDGRIAMRGYIPLVDNTSRILDRVGQYLGK</sequence>
<protein>
    <recommendedName>
        <fullName evidence="3">SCP2 domain-containing protein</fullName>
    </recommendedName>
</protein>
<gene>
    <name evidence="1" type="ORF">GCM10009808_10450</name>
</gene>
<dbReference type="Proteomes" id="UP001501690">
    <property type="component" value="Unassembled WGS sequence"/>
</dbReference>
<dbReference type="EMBL" id="BAAAPL010000001">
    <property type="protein sequence ID" value="GAA1695173.1"/>
    <property type="molecule type" value="Genomic_DNA"/>
</dbReference>
<keyword evidence="2" id="KW-1185">Reference proteome</keyword>
<comment type="caution">
    <text evidence="1">The sequence shown here is derived from an EMBL/GenBank/DDBJ whole genome shotgun (WGS) entry which is preliminary data.</text>
</comment>